<name>A0A0F9W4A3_9ZZZZ</name>
<feature type="transmembrane region" description="Helical" evidence="1">
    <location>
        <begin position="32"/>
        <end position="50"/>
    </location>
</feature>
<keyword evidence="1" id="KW-1133">Transmembrane helix</keyword>
<evidence type="ECO:0000256" key="1">
    <source>
        <dbReference type="SAM" id="Phobius"/>
    </source>
</evidence>
<proteinExistence type="predicted"/>
<protein>
    <submittedName>
        <fullName evidence="2">Uncharacterized protein</fullName>
    </submittedName>
</protein>
<sequence>MDTEERDWIIEIKNDVKWLKKGFSNHLSHHRFYSIAFISVIGGAIIAFLLK</sequence>
<comment type="caution">
    <text evidence="2">The sequence shown here is derived from an EMBL/GenBank/DDBJ whole genome shotgun (WGS) entry which is preliminary data.</text>
</comment>
<evidence type="ECO:0000313" key="2">
    <source>
        <dbReference type="EMBL" id="KKN72853.1"/>
    </source>
</evidence>
<reference evidence="2" key="1">
    <citation type="journal article" date="2015" name="Nature">
        <title>Complex archaea that bridge the gap between prokaryotes and eukaryotes.</title>
        <authorList>
            <person name="Spang A."/>
            <person name="Saw J.H."/>
            <person name="Jorgensen S.L."/>
            <person name="Zaremba-Niedzwiedzka K."/>
            <person name="Martijn J."/>
            <person name="Lind A.E."/>
            <person name="van Eijk R."/>
            <person name="Schleper C."/>
            <person name="Guy L."/>
            <person name="Ettema T.J."/>
        </authorList>
    </citation>
    <scope>NUCLEOTIDE SEQUENCE</scope>
</reference>
<keyword evidence="1" id="KW-0472">Membrane</keyword>
<dbReference type="EMBL" id="LAZR01000354">
    <property type="protein sequence ID" value="KKN72853.1"/>
    <property type="molecule type" value="Genomic_DNA"/>
</dbReference>
<accession>A0A0F9W4A3</accession>
<keyword evidence="1" id="KW-0812">Transmembrane</keyword>
<gene>
    <name evidence="2" type="ORF">LCGC14_0407080</name>
</gene>
<dbReference type="AlphaFoldDB" id="A0A0F9W4A3"/>
<organism evidence="2">
    <name type="scientific">marine sediment metagenome</name>
    <dbReference type="NCBI Taxonomy" id="412755"/>
    <lineage>
        <taxon>unclassified sequences</taxon>
        <taxon>metagenomes</taxon>
        <taxon>ecological metagenomes</taxon>
    </lineage>
</organism>